<evidence type="ECO:0008006" key="3">
    <source>
        <dbReference type="Google" id="ProtNLM"/>
    </source>
</evidence>
<dbReference type="Proteomes" id="UP000013909">
    <property type="component" value="Unassembled WGS sequence"/>
</dbReference>
<reference evidence="1 2" key="1">
    <citation type="submission" date="2013-02" db="EMBL/GenBank/DDBJ databases">
        <title>A novel strain isolated from Lonar lake, Maharashtra, India.</title>
        <authorList>
            <person name="Singh A."/>
        </authorList>
    </citation>
    <scope>NUCLEOTIDE SEQUENCE [LARGE SCALE GENOMIC DNA]</scope>
    <source>
        <strain evidence="1 2">AK24</strain>
    </source>
</reference>
<dbReference type="InterPro" id="IPR036249">
    <property type="entry name" value="Thioredoxin-like_sf"/>
</dbReference>
<organism evidence="1 2">
    <name type="scientific">Lunatimonas lonarensis</name>
    <dbReference type="NCBI Taxonomy" id="1232681"/>
    <lineage>
        <taxon>Bacteria</taxon>
        <taxon>Pseudomonadati</taxon>
        <taxon>Bacteroidota</taxon>
        <taxon>Cytophagia</taxon>
        <taxon>Cytophagales</taxon>
        <taxon>Cyclobacteriaceae</taxon>
    </lineage>
</organism>
<evidence type="ECO:0000313" key="2">
    <source>
        <dbReference type="Proteomes" id="UP000013909"/>
    </source>
</evidence>
<sequence>MVWVNKAIPSIPIKTHFGNTFLNKLFTNQWLLIYSNPFDLIPKNAGEKIHLEDFLASLRKMNCQMVGFSNRTFEEHLECTNWINSYLSDEDLFPVFFQSENLMASLEKETVEQGGKKALNPIYLVDGSGIAKIRFDSRSKESDHFRKLLSKVGELVLNGQLSHKNAFQS</sequence>
<dbReference type="SUPFAM" id="SSF52833">
    <property type="entry name" value="Thioredoxin-like"/>
    <property type="match status" value="1"/>
</dbReference>
<dbReference type="AlphaFoldDB" id="R7ZQH0"/>
<accession>R7ZQH0</accession>
<proteinExistence type="predicted"/>
<comment type="caution">
    <text evidence="1">The sequence shown here is derived from an EMBL/GenBank/DDBJ whole genome shotgun (WGS) entry which is preliminary data.</text>
</comment>
<dbReference type="Gene3D" id="3.40.30.10">
    <property type="entry name" value="Glutaredoxin"/>
    <property type="match status" value="1"/>
</dbReference>
<dbReference type="EMBL" id="AQHR01000088">
    <property type="protein sequence ID" value="EON76259.1"/>
    <property type="molecule type" value="Genomic_DNA"/>
</dbReference>
<dbReference type="STRING" id="1232681.ADIS_3387"/>
<name>R7ZQH0_9BACT</name>
<evidence type="ECO:0000313" key="1">
    <source>
        <dbReference type="EMBL" id="EON76259.1"/>
    </source>
</evidence>
<keyword evidence="2" id="KW-1185">Reference proteome</keyword>
<protein>
    <recommendedName>
        <fullName evidence="3">Alkyl hydroperoxide reductase subunit C/ Thiol specific antioxidant domain-containing protein</fullName>
    </recommendedName>
</protein>
<gene>
    <name evidence="1" type="ORF">ADIS_3387</name>
</gene>